<comment type="caution">
    <text evidence="1">The sequence shown here is derived from an EMBL/GenBank/DDBJ whole genome shotgun (WGS) entry which is preliminary data.</text>
</comment>
<dbReference type="OrthoDB" id="6284373at2759"/>
<organism evidence="1 2">
    <name type="scientific">Parnassius apollo</name>
    <name type="common">Apollo butterfly</name>
    <name type="synonym">Papilio apollo</name>
    <dbReference type="NCBI Taxonomy" id="110799"/>
    <lineage>
        <taxon>Eukaryota</taxon>
        <taxon>Metazoa</taxon>
        <taxon>Ecdysozoa</taxon>
        <taxon>Arthropoda</taxon>
        <taxon>Hexapoda</taxon>
        <taxon>Insecta</taxon>
        <taxon>Pterygota</taxon>
        <taxon>Neoptera</taxon>
        <taxon>Endopterygota</taxon>
        <taxon>Lepidoptera</taxon>
        <taxon>Glossata</taxon>
        <taxon>Ditrysia</taxon>
        <taxon>Papilionoidea</taxon>
        <taxon>Papilionidae</taxon>
        <taxon>Parnassiinae</taxon>
        <taxon>Parnassini</taxon>
        <taxon>Parnassius</taxon>
        <taxon>Parnassius</taxon>
    </lineage>
</organism>
<gene>
    <name evidence="1" type="ORF">PAPOLLO_LOCUS15972</name>
</gene>
<dbReference type="AlphaFoldDB" id="A0A8S3XAH7"/>
<sequence length="191" mass="22607">MPIDRDFALIERQKLRHEKIYEPDSYVNFVLNSRNAKKFEVVLLEKNLIERGQIDRSGEEREEQRGNERVLKVKDNKTYYNDNVKQTIPGISGCRRVLFKRHARSAFSDSITGDNFKDFSLYRVGISRYIRDVSADCYQNAIKIKEAKINDIKKLIRFVPQKKSKFYETLIMEQAKFDESQIVEELDDEIE</sequence>
<reference evidence="1" key="1">
    <citation type="submission" date="2021-04" db="EMBL/GenBank/DDBJ databases">
        <authorList>
            <person name="Tunstrom K."/>
        </authorList>
    </citation>
    <scope>NUCLEOTIDE SEQUENCE</scope>
</reference>
<name>A0A8S3XAH7_PARAO</name>
<dbReference type="EMBL" id="CAJQZP010001057">
    <property type="protein sequence ID" value="CAG5013655.1"/>
    <property type="molecule type" value="Genomic_DNA"/>
</dbReference>
<evidence type="ECO:0000313" key="2">
    <source>
        <dbReference type="Proteomes" id="UP000691718"/>
    </source>
</evidence>
<accession>A0A8S3XAH7</accession>
<evidence type="ECO:0000313" key="1">
    <source>
        <dbReference type="EMBL" id="CAG5013655.1"/>
    </source>
</evidence>
<keyword evidence="2" id="KW-1185">Reference proteome</keyword>
<proteinExistence type="predicted"/>
<protein>
    <submittedName>
        <fullName evidence="1">(apollo) hypothetical protein</fullName>
    </submittedName>
</protein>
<dbReference type="Proteomes" id="UP000691718">
    <property type="component" value="Unassembled WGS sequence"/>
</dbReference>